<keyword evidence="2" id="KW-1185">Reference proteome</keyword>
<organism evidence="1 2">
    <name type="scientific">Streptomyces musisoli</name>
    <dbReference type="NCBI Taxonomy" id="2802280"/>
    <lineage>
        <taxon>Bacteria</taxon>
        <taxon>Bacillati</taxon>
        <taxon>Actinomycetota</taxon>
        <taxon>Actinomycetes</taxon>
        <taxon>Kitasatosporales</taxon>
        <taxon>Streptomycetaceae</taxon>
        <taxon>Streptomyces</taxon>
    </lineage>
</organism>
<accession>A0ABS1P8V3</accession>
<protein>
    <submittedName>
        <fullName evidence="1">Uncharacterized protein</fullName>
    </submittedName>
</protein>
<dbReference type="Proteomes" id="UP000621386">
    <property type="component" value="Unassembled WGS sequence"/>
</dbReference>
<dbReference type="EMBL" id="JAERRH010000015">
    <property type="protein sequence ID" value="MBL1108807.1"/>
    <property type="molecule type" value="Genomic_DNA"/>
</dbReference>
<proteinExistence type="predicted"/>
<gene>
    <name evidence="1" type="ORF">JK361_30200</name>
</gene>
<comment type="caution">
    <text evidence="1">The sequence shown here is derived from an EMBL/GenBank/DDBJ whole genome shotgun (WGS) entry which is preliminary data.</text>
</comment>
<dbReference type="RefSeq" id="WP_201824157.1">
    <property type="nucleotide sequence ID" value="NZ_JAERRH010000015.1"/>
</dbReference>
<sequence length="68" mass="7555">MIPGVTSRSGQGTCPGRFSLWWNGDQRNKGVCNAFDREFDAQGRLVRGQPHSGPSWNFFLMADPDKGI</sequence>
<evidence type="ECO:0000313" key="1">
    <source>
        <dbReference type="EMBL" id="MBL1108807.1"/>
    </source>
</evidence>
<name>A0ABS1P8V3_9ACTN</name>
<reference evidence="1 2" key="1">
    <citation type="submission" date="2021-01" db="EMBL/GenBank/DDBJ databases">
        <title>WGS of actinomycetes isolated from Thailand.</title>
        <authorList>
            <person name="Thawai C."/>
        </authorList>
    </citation>
    <scope>NUCLEOTIDE SEQUENCE [LARGE SCALE GENOMIC DNA]</scope>
    <source>
        <strain evidence="1 2">CH5-8</strain>
    </source>
</reference>
<evidence type="ECO:0000313" key="2">
    <source>
        <dbReference type="Proteomes" id="UP000621386"/>
    </source>
</evidence>